<dbReference type="AlphaFoldDB" id="A0A090MK37"/>
<dbReference type="RefSeq" id="WP_048755494.1">
    <property type="nucleotide sequence ID" value="NZ_CCAZ020000001.1"/>
</dbReference>
<evidence type="ECO:0000313" key="2">
    <source>
        <dbReference type="Proteomes" id="UP000035762"/>
    </source>
</evidence>
<dbReference type="Gene3D" id="3.40.1000.10">
    <property type="entry name" value="Mog1/PsbP, alpha/beta/alpha sandwich"/>
    <property type="match status" value="1"/>
</dbReference>
<keyword evidence="2" id="KW-1185">Reference proteome</keyword>
<evidence type="ECO:0008006" key="3">
    <source>
        <dbReference type="Google" id="ProtNLM"/>
    </source>
</evidence>
<evidence type="ECO:0000313" key="1">
    <source>
        <dbReference type="EMBL" id="CEG06672.1"/>
    </source>
</evidence>
<accession>A0A090MK37</accession>
<dbReference type="Proteomes" id="UP000035762">
    <property type="component" value="Unassembled WGS sequence"/>
</dbReference>
<gene>
    <name evidence="1" type="ORF">BN961_00042</name>
</gene>
<dbReference type="EMBL" id="CCAZ020000001">
    <property type="protein sequence ID" value="CEG06672.1"/>
    <property type="molecule type" value="Genomic_DNA"/>
</dbReference>
<dbReference type="STRING" id="1035.BN961_00042"/>
<organism evidence="1 2">
    <name type="scientific">Afipia felis</name>
    <name type="common">Cat scratch disease bacillus</name>
    <dbReference type="NCBI Taxonomy" id="1035"/>
    <lineage>
        <taxon>Bacteria</taxon>
        <taxon>Pseudomonadati</taxon>
        <taxon>Pseudomonadota</taxon>
        <taxon>Alphaproteobacteria</taxon>
        <taxon>Hyphomicrobiales</taxon>
        <taxon>Nitrobacteraceae</taxon>
        <taxon>Afipia</taxon>
    </lineage>
</organism>
<reference evidence="1 2" key="1">
    <citation type="journal article" date="2014" name="Genome Announc.">
        <title>Genome Sequence of Afipia felis Strain 76713, Isolated in Hospital Water Using an Amoeba Co-Culture Procedure.</title>
        <authorList>
            <person name="Benamar S."/>
            <person name="La Scola B."/>
            <person name="Croce O."/>
        </authorList>
    </citation>
    <scope>NUCLEOTIDE SEQUENCE [LARGE SCALE GENOMIC DNA]</scope>
    <source>
        <strain evidence="1 2">76713</strain>
    </source>
</reference>
<name>A0A090MK37_AFIFE</name>
<comment type="caution">
    <text evidence="1">The sequence shown here is derived from an EMBL/GenBank/DDBJ whole genome shotgun (WGS) entry which is preliminary data.</text>
</comment>
<sequence length="195" mass="21305">MASSLLTRRRLHAIGLALILAPAIGIVVPAAAQEKAIAPEINPPGDIPDNQQFVTFEATQGAALKVPEGWARTDTKEGAIFADKYGRIELTIRPSTSPHTIDILRAQQIADLESNGRAVKILRTEQVKLPAGSAMKVVYTSNSDPNPVTNKQIRLESERFYLSRNGKLAELTFSAPAGADNVDQWTLMSKSFRWK</sequence>
<dbReference type="OrthoDB" id="9102188at2"/>
<protein>
    <recommendedName>
        <fullName evidence="3">Lipoprotein</fullName>
    </recommendedName>
</protein>
<proteinExistence type="predicted"/>